<evidence type="ECO:0000256" key="7">
    <source>
        <dbReference type="ARBA" id="ARBA00023244"/>
    </source>
</evidence>
<evidence type="ECO:0000256" key="1">
    <source>
        <dbReference type="ARBA" id="ARBA00005879"/>
    </source>
</evidence>
<dbReference type="InterPro" id="IPR000878">
    <property type="entry name" value="4pyrrol_Mease"/>
</dbReference>
<name>G8PEK8_PEDCP</name>
<reference evidence="11 12" key="1">
    <citation type="journal article" date="2012" name="J. Bacteriol.">
        <title>Complete Genome Sequence of the Beer Spoilage Organism Pediococcus claussenii ATCC BAA-344T.</title>
        <authorList>
            <person name="Pittet V."/>
            <person name="Abegunde T."/>
            <person name="Marfleet T."/>
            <person name="Haakensen M."/>
            <person name="Morrow K."/>
            <person name="Jayaprakash T."/>
            <person name="Schroeder K."/>
            <person name="Trost B."/>
            <person name="Byrns S."/>
            <person name="Bergsveinson J."/>
            <person name="Kusalik A."/>
            <person name="Ziola B."/>
        </authorList>
    </citation>
    <scope>NUCLEOTIDE SEQUENCE [LARGE SCALE GENOMIC DNA]</scope>
    <source>
        <strain evidence="11 12">ATCC BAA-344</strain>
    </source>
</reference>
<keyword evidence="12" id="KW-1185">Reference proteome</keyword>
<dbReference type="InterPro" id="IPR006366">
    <property type="entry name" value="CobA/CysG_C"/>
</dbReference>
<dbReference type="InterPro" id="IPR050161">
    <property type="entry name" value="Siro_Cobalamin_biosynth"/>
</dbReference>
<dbReference type="STRING" id="701521.PECL_1392"/>
<evidence type="ECO:0000256" key="5">
    <source>
        <dbReference type="ARBA" id="ARBA00022679"/>
    </source>
</evidence>
<dbReference type="InterPro" id="IPR014777">
    <property type="entry name" value="4pyrrole_Mease_sub1"/>
</dbReference>
<protein>
    <recommendedName>
        <fullName evidence="3">Uroporphyrinogen-III C-methyltransferase</fullName>
        <ecNumber evidence="2">2.1.1.107</ecNumber>
    </recommendedName>
    <alternativeName>
        <fullName evidence="8">Uroporphyrinogen III methylase</fullName>
    </alternativeName>
</protein>
<organism evidence="11 12">
    <name type="scientific">Pediococcus claussenii (strain ATCC BAA-344 / DSM 14800 / JCM 18046 / KCTC 3811 / LMG 21948 / P06)</name>
    <dbReference type="NCBI Taxonomy" id="701521"/>
    <lineage>
        <taxon>Bacteria</taxon>
        <taxon>Bacillati</taxon>
        <taxon>Bacillota</taxon>
        <taxon>Bacilli</taxon>
        <taxon>Lactobacillales</taxon>
        <taxon>Lactobacillaceae</taxon>
        <taxon>Pediococcus</taxon>
    </lineage>
</organism>
<dbReference type="FunFam" id="3.30.950.10:FF:000001">
    <property type="entry name" value="Siroheme synthase"/>
    <property type="match status" value="1"/>
</dbReference>
<evidence type="ECO:0000259" key="10">
    <source>
        <dbReference type="Pfam" id="PF00590"/>
    </source>
</evidence>
<dbReference type="Pfam" id="PF00590">
    <property type="entry name" value="TP_methylase"/>
    <property type="match status" value="1"/>
</dbReference>
<dbReference type="NCBIfam" id="TIGR01469">
    <property type="entry name" value="cobA_cysG_Cterm"/>
    <property type="match status" value="1"/>
</dbReference>
<dbReference type="FunFam" id="3.40.1010.10:FF:000001">
    <property type="entry name" value="Siroheme synthase"/>
    <property type="match status" value="1"/>
</dbReference>
<dbReference type="Proteomes" id="UP000005444">
    <property type="component" value="Chromosome"/>
</dbReference>
<dbReference type="PROSITE" id="PS00840">
    <property type="entry name" value="SUMT_2"/>
    <property type="match status" value="1"/>
</dbReference>
<dbReference type="KEGG" id="pce:PECL_1392"/>
<dbReference type="GO" id="GO:0004851">
    <property type="term" value="F:uroporphyrin-III C-methyltransferase activity"/>
    <property type="evidence" value="ECO:0007669"/>
    <property type="project" value="UniProtKB-EC"/>
</dbReference>
<proteinExistence type="inferred from homology"/>
<gene>
    <name evidence="11" type="primary">cobA</name>
    <name evidence="11" type="ordered locus">PECL_1392</name>
</gene>
<dbReference type="AlphaFoldDB" id="G8PEK8"/>
<accession>G8PEK8</accession>
<evidence type="ECO:0000256" key="4">
    <source>
        <dbReference type="ARBA" id="ARBA00022603"/>
    </source>
</evidence>
<dbReference type="InterPro" id="IPR014776">
    <property type="entry name" value="4pyrrole_Mease_sub2"/>
</dbReference>
<dbReference type="PATRIC" id="fig|701521.8.peg.1297"/>
<feature type="domain" description="Tetrapyrrole methylase" evidence="10">
    <location>
        <begin position="6"/>
        <end position="216"/>
    </location>
</feature>
<dbReference type="NCBIfam" id="NF004790">
    <property type="entry name" value="PRK06136.1"/>
    <property type="match status" value="1"/>
</dbReference>
<evidence type="ECO:0000256" key="3">
    <source>
        <dbReference type="ARBA" id="ARBA00018323"/>
    </source>
</evidence>
<dbReference type="SUPFAM" id="SSF53790">
    <property type="entry name" value="Tetrapyrrole methylase"/>
    <property type="match status" value="1"/>
</dbReference>
<dbReference type="GO" id="GO:0019354">
    <property type="term" value="P:siroheme biosynthetic process"/>
    <property type="evidence" value="ECO:0007669"/>
    <property type="project" value="InterPro"/>
</dbReference>
<evidence type="ECO:0000256" key="6">
    <source>
        <dbReference type="ARBA" id="ARBA00022691"/>
    </source>
</evidence>
<keyword evidence="6" id="KW-0949">S-adenosyl-L-methionine</keyword>
<keyword evidence="4 9" id="KW-0489">Methyltransferase</keyword>
<sequence>MAKVGKVALVGAGPGDPNLLTGLAQQKIMNADVILFDRLVDPSIVSMANSSAKLIDVGKLPHHHLVKQSQTNQMLVDLAKQGLQVVRLKAGDPFIFGRGGEEAQFLIKNNVSFEVVPGITSALGGLTAVDIPATHRDFSSSVHIISAHLKGDQSNLNWANLAQMEGTLIFLMGMENLPFIVSELVKNGKDKNCPVAIIQWATQWRQKSVFGSLANIEDIVEEQHVASPSIIAIGNVVQLHEELFRIKKMDHQRFIIAAGGNKDLIDELRGQGAGVLTFSDDYQYQADRLNLSMLVKQHRLIFDNHVASDLFIDFVTQQGVDMRRFSESEIVATSQQLAEYLAQKMIAVDRVVPMADIGAEDGSLVAENEVKYGASVKNIIQIGITPRSDDLDYGDADVTMLITNLSSVDNVVSFLRLHWPNEWSKIKIVVESADRASFLREQGFRNVKELSEITIDTVVDRFGGNK</sequence>
<dbReference type="EMBL" id="CP003137">
    <property type="protein sequence ID" value="AEV95617.1"/>
    <property type="molecule type" value="Genomic_DNA"/>
</dbReference>
<dbReference type="EC" id="2.1.1.107" evidence="2"/>
<keyword evidence="5 9" id="KW-0808">Transferase</keyword>
<dbReference type="CDD" id="cd11642">
    <property type="entry name" value="SUMT"/>
    <property type="match status" value="1"/>
</dbReference>
<keyword evidence="7" id="KW-0627">Porphyrin biosynthesis</keyword>
<evidence type="ECO:0000256" key="8">
    <source>
        <dbReference type="ARBA" id="ARBA00079776"/>
    </source>
</evidence>
<evidence type="ECO:0000256" key="2">
    <source>
        <dbReference type="ARBA" id="ARBA00012162"/>
    </source>
</evidence>
<evidence type="ECO:0000256" key="9">
    <source>
        <dbReference type="RuleBase" id="RU003960"/>
    </source>
</evidence>
<dbReference type="PANTHER" id="PTHR45790:SF3">
    <property type="entry name" value="S-ADENOSYL-L-METHIONINE-DEPENDENT UROPORPHYRINOGEN III METHYLTRANSFERASE, CHLOROPLASTIC"/>
    <property type="match status" value="1"/>
</dbReference>
<evidence type="ECO:0000313" key="12">
    <source>
        <dbReference type="Proteomes" id="UP000005444"/>
    </source>
</evidence>
<dbReference type="eggNOG" id="COG0007">
    <property type="taxonomic scope" value="Bacteria"/>
</dbReference>
<comment type="similarity">
    <text evidence="1 9">Belongs to the precorrin methyltransferase family.</text>
</comment>
<dbReference type="RefSeq" id="WP_014215811.1">
    <property type="nucleotide sequence ID" value="NC_016605.1"/>
</dbReference>
<dbReference type="InterPro" id="IPR035996">
    <property type="entry name" value="4pyrrol_Methylase_sf"/>
</dbReference>
<dbReference type="PANTHER" id="PTHR45790">
    <property type="entry name" value="SIROHEME SYNTHASE-RELATED"/>
    <property type="match status" value="1"/>
</dbReference>
<dbReference type="HOGENOM" id="CLU_011276_6_0_9"/>
<dbReference type="GO" id="GO:0032259">
    <property type="term" value="P:methylation"/>
    <property type="evidence" value="ECO:0007669"/>
    <property type="project" value="UniProtKB-KW"/>
</dbReference>
<evidence type="ECO:0000313" key="11">
    <source>
        <dbReference type="EMBL" id="AEV95617.1"/>
    </source>
</evidence>
<dbReference type="InterPro" id="IPR003043">
    <property type="entry name" value="Uropor_MeTrfase_CS"/>
</dbReference>
<dbReference type="Gene3D" id="3.40.1010.10">
    <property type="entry name" value="Cobalt-precorrin-4 Transmethylase, Domain 1"/>
    <property type="match status" value="1"/>
</dbReference>
<dbReference type="Gene3D" id="3.30.950.10">
    <property type="entry name" value="Methyltransferase, Cobalt-precorrin-4 Transmethylase, Domain 2"/>
    <property type="match status" value="1"/>
</dbReference>